<keyword evidence="5 8" id="KW-0812">Transmembrane</keyword>
<dbReference type="InterPro" id="IPR004853">
    <property type="entry name" value="Sugar_P_trans_dom"/>
</dbReference>
<evidence type="ECO:0000259" key="9">
    <source>
        <dbReference type="Pfam" id="PF03151"/>
    </source>
</evidence>
<dbReference type="Pfam" id="PF03151">
    <property type="entry name" value="TPT"/>
    <property type="match status" value="1"/>
</dbReference>
<comment type="subunit">
    <text evidence="4">Homooligomer.</text>
</comment>
<comment type="subcellular location">
    <subcellularLocation>
        <location evidence="2">Endoplasmic reticulum membrane</location>
        <topology evidence="2">Multi-pass membrane protein</topology>
    </subcellularLocation>
</comment>
<keyword evidence="11" id="KW-1185">Reference proteome</keyword>
<feature type="transmembrane region" description="Helical" evidence="8">
    <location>
        <begin position="240"/>
        <end position="263"/>
    </location>
</feature>
<gene>
    <name evidence="10" type="ORF">SUNI508_11281</name>
</gene>
<comment type="function">
    <text evidence="1">Involved in the import of GDP-mannose from the cytoplasm into the Golgi lumen.</text>
</comment>
<dbReference type="InterPro" id="IPR037185">
    <property type="entry name" value="EmrE-like"/>
</dbReference>
<evidence type="ECO:0000256" key="6">
    <source>
        <dbReference type="ARBA" id="ARBA00022989"/>
    </source>
</evidence>
<dbReference type="SUPFAM" id="SSF103481">
    <property type="entry name" value="Multidrug resistance efflux transporter EmrE"/>
    <property type="match status" value="1"/>
</dbReference>
<evidence type="ECO:0000256" key="3">
    <source>
        <dbReference type="ARBA" id="ARBA00010425"/>
    </source>
</evidence>
<evidence type="ECO:0000313" key="11">
    <source>
        <dbReference type="Proteomes" id="UP001408356"/>
    </source>
</evidence>
<reference evidence="10 11" key="1">
    <citation type="journal article" date="2024" name="J. Plant Pathol.">
        <title>Sequence and assembly of the genome of Seiridium unicorne, isolate CBS 538.82, causal agent of cypress canker disease.</title>
        <authorList>
            <person name="Scali E."/>
            <person name="Rocca G.D."/>
            <person name="Danti R."/>
            <person name="Garbelotto M."/>
            <person name="Barberini S."/>
            <person name="Baroncelli R."/>
            <person name="Emiliani G."/>
        </authorList>
    </citation>
    <scope>NUCLEOTIDE SEQUENCE [LARGE SCALE GENOMIC DNA]</scope>
    <source>
        <strain evidence="10 11">BM-138-508</strain>
    </source>
</reference>
<comment type="similarity">
    <text evidence="3">Belongs to the TPT transporter family. SLC35D subfamily.</text>
</comment>
<accession>A0ABR2UIH1</accession>
<dbReference type="Proteomes" id="UP001408356">
    <property type="component" value="Unassembled WGS sequence"/>
</dbReference>
<dbReference type="InterPro" id="IPR050186">
    <property type="entry name" value="TPT_transporter"/>
</dbReference>
<evidence type="ECO:0000256" key="2">
    <source>
        <dbReference type="ARBA" id="ARBA00004477"/>
    </source>
</evidence>
<evidence type="ECO:0000256" key="4">
    <source>
        <dbReference type="ARBA" id="ARBA00011182"/>
    </source>
</evidence>
<feature type="transmembrane region" description="Helical" evidence="8">
    <location>
        <begin position="120"/>
        <end position="141"/>
    </location>
</feature>
<evidence type="ECO:0000256" key="7">
    <source>
        <dbReference type="ARBA" id="ARBA00023136"/>
    </source>
</evidence>
<evidence type="ECO:0000256" key="8">
    <source>
        <dbReference type="SAM" id="Phobius"/>
    </source>
</evidence>
<feature type="transmembrane region" description="Helical" evidence="8">
    <location>
        <begin position="209"/>
        <end position="228"/>
    </location>
</feature>
<feature type="transmembrane region" description="Helical" evidence="8">
    <location>
        <begin position="25"/>
        <end position="46"/>
    </location>
</feature>
<evidence type="ECO:0000313" key="10">
    <source>
        <dbReference type="EMBL" id="KAK9414439.1"/>
    </source>
</evidence>
<proteinExistence type="inferred from homology"/>
<protein>
    <submittedName>
        <fullName evidence="10">DUF250 domain membrane protein</fullName>
    </submittedName>
</protein>
<comment type="caution">
    <text evidence="10">The sequence shown here is derived from an EMBL/GenBank/DDBJ whole genome shotgun (WGS) entry which is preliminary data.</text>
</comment>
<keyword evidence="6 8" id="KW-1133">Transmembrane helix</keyword>
<feature type="transmembrane region" description="Helical" evidence="8">
    <location>
        <begin position="58"/>
        <end position="79"/>
    </location>
</feature>
<dbReference type="EMBL" id="JARVKF010000427">
    <property type="protein sequence ID" value="KAK9414439.1"/>
    <property type="molecule type" value="Genomic_DNA"/>
</dbReference>
<sequence length="380" mass="42526">MSQPLLPVSAALEKEKKAGLSLHPAFYIANWVFFSNIIILFNKWLIDDGGFRYPVTLTFWHMAFASLATQILARTTSWLDGRHKVQMTKRFYVRAVLPIGFLYSGSMVCSNLVYLHLSVAFIQMLKAAAPFSTLIVSWLWGQENPSRQKIAKILIVVFGVLLASAGEIHFSIVGFTFQLGGLIFESLRVVMVKDLMSDDGASMDPMVSLYYYAPICALLNLFVAFGAEWQTFQWSAVSHVGVWILVLNALVAFFLNASSVMLIGKTSALILHLCGVLKNILLVMMSIMIWNTTIAPLQALGYGIALIGMVLYRATWEEIKDGLTTLLVSYKNTRKVRSYSNQQSSVLFRRGTFAVAVLLMTLVLFFSCIRGERMRLPSLL</sequence>
<feature type="transmembrane region" description="Helical" evidence="8">
    <location>
        <begin position="91"/>
        <end position="114"/>
    </location>
</feature>
<feature type="domain" description="Sugar phosphate transporter" evidence="9">
    <location>
        <begin position="25"/>
        <end position="312"/>
    </location>
</feature>
<name>A0ABR2UIH1_9PEZI</name>
<evidence type="ECO:0000256" key="1">
    <source>
        <dbReference type="ARBA" id="ARBA00003420"/>
    </source>
</evidence>
<feature type="transmembrane region" description="Helical" evidence="8">
    <location>
        <begin position="297"/>
        <end position="316"/>
    </location>
</feature>
<organism evidence="10 11">
    <name type="scientific">Seiridium unicorne</name>
    <dbReference type="NCBI Taxonomy" id="138068"/>
    <lineage>
        <taxon>Eukaryota</taxon>
        <taxon>Fungi</taxon>
        <taxon>Dikarya</taxon>
        <taxon>Ascomycota</taxon>
        <taxon>Pezizomycotina</taxon>
        <taxon>Sordariomycetes</taxon>
        <taxon>Xylariomycetidae</taxon>
        <taxon>Amphisphaeriales</taxon>
        <taxon>Sporocadaceae</taxon>
        <taxon>Seiridium</taxon>
    </lineage>
</organism>
<keyword evidence="7 8" id="KW-0472">Membrane</keyword>
<dbReference type="PANTHER" id="PTHR11132">
    <property type="entry name" value="SOLUTE CARRIER FAMILY 35"/>
    <property type="match status" value="1"/>
</dbReference>
<evidence type="ECO:0000256" key="5">
    <source>
        <dbReference type="ARBA" id="ARBA00022692"/>
    </source>
</evidence>
<feature type="transmembrane region" description="Helical" evidence="8">
    <location>
        <begin position="269"/>
        <end position="290"/>
    </location>
</feature>
<feature type="transmembrane region" description="Helical" evidence="8">
    <location>
        <begin position="347"/>
        <end position="369"/>
    </location>
</feature>
<feature type="transmembrane region" description="Helical" evidence="8">
    <location>
        <begin position="153"/>
        <end position="177"/>
    </location>
</feature>